<evidence type="ECO:0000256" key="3">
    <source>
        <dbReference type="ARBA" id="ARBA00023163"/>
    </source>
</evidence>
<dbReference type="InterPro" id="IPR009057">
    <property type="entry name" value="Homeodomain-like_sf"/>
</dbReference>
<dbReference type="Pfam" id="PF12833">
    <property type="entry name" value="HTH_18"/>
    <property type="match status" value="1"/>
</dbReference>
<dbReference type="EMBL" id="SMLM01000001">
    <property type="protein sequence ID" value="TFZ06179.1"/>
    <property type="molecule type" value="Genomic_DNA"/>
</dbReference>
<dbReference type="InterPro" id="IPR029062">
    <property type="entry name" value="Class_I_gatase-like"/>
</dbReference>
<keyword evidence="1" id="KW-0805">Transcription regulation</keyword>
<keyword evidence="3" id="KW-0804">Transcription</keyword>
<dbReference type="Gene3D" id="1.10.10.60">
    <property type="entry name" value="Homeodomain-like"/>
    <property type="match status" value="1"/>
</dbReference>
<organism evidence="5 6">
    <name type="scientific">Ramlibacter henchirensis</name>
    <dbReference type="NCBI Taxonomy" id="204072"/>
    <lineage>
        <taxon>Bacteria</taxon>
        <taxon>Pseudomonadati</taxon>
        <taxon>Pseudomonadota</taxon>
        <taxon>Betaproteobacteria</taxon>
        <taxon>Burkholderiales</taxon>
        <taxon>Comamonadaceae</taxon>
        <taxon>Ramlibacter</taxon>
    </lineage>
</organism>
<dbReference type="InterPro" id="IPR018060">
    <property type="entry name" value="HTH_AraC"/>
</dbReference>
<dbReference type="RefSeq" id="WP_135262266.1">
    <property type="nucleotide sequence ID" value="NZ_SMLM01000001.1"/>
</dbReference>
<dbReference type="Gene3D" id="3.40.50.880">
    <property type="match status" value="1"/>
</dbReference>
<dbReference type="Pfam" id="PF01965">
    <property type="entry name" value="DJ-1_PfpI"/>
    <property type="match status" value="1"/>
</dbReference>
<gene>
    <name evidence="5" type="ORF">EZ313_05920</name>
</gene>
<dbReference type="PANTHER" id="PTHR43130:SF3">
    <property type="entry name" value="HTH-TYPE TRANSCRIPTIONAL REGULATOR RV1931C"/>
    <property type="match status" value="1"/>
</dbReference>
<keyword evidence="6" id="KW-1185">Reference proteome</keyword>
<feature type="domain" description="HTH araC/xylS-type" evidence="4">
    <location>
        <begin position="233"/>
        <end position="331"/>
    </location>
</feature>
<dbReference type="InterPro" id="IPR002818">
    <property type="entry name" value="DJ-1/PfpI"/>
</dbReference>
<accession>A0A4Z0C7X1</accession>
<comment type="caution">
    <text evidence="5">The sequence shown here is derived from an EMBL/GenBank/DDBJ whole genome shotgun (WGS) entry which is preliminary data.</text>
</comment>
<proteinExistence type="predicted"/>
<dbReference type="GO" id="GO:0003700">
    <property type="term" value="F:DNA-binding transcription factor activity"/>
    <property type="evidence" value="ECO:0007669"/>
    <property type="project" value="InterPro"/>
</dbReference>
<dbReference type="InterPro" id="IPR052158">
    <property type="entry name" value="INH-QAR"/>
</dbReference>
<dbReference type="OrthoDB" id="8543772at2"/>
<dbReference type="SUPFAM" id="SSF52317">
    <property type="entry name" value="Class I glutamine amidotransferase-like"/>
    <property type="match status" value="1"/>
</dbReference>
<keyword evidence="2" id="KW-0238">DNA-binding</keyword>
<reference evidence="5 6" key="1">
    <citation type="submission" date="2019-03" db="EMBL/GenBank/DDBJ databases">
        <title>Ramlibacter henchirensis DSM 14656, whole genome shotgun sequence.</title>
        <authorList>
            <person name="Zhang X."/>
            <person name="Feng G."/>
            <person name="Zhu H."/>
        </authorList>
    </citation>
    <scope>NUCLEOTIDE SEQUENCE [LARGE SCALE GENOMIC DNA]</scope>
    <source>
        <strain evidence="5 6">DSM 14656</strain>
    </source>
</reference>
<dbReference type="GO" id="GO:0043565">
    <property type="term" value="F:sequence-specific DNA binding"/>
    <property type="evidence" value="ECO:0007669"/>
    <property type="project" value="InterPro"/>
</dbReference>
<dbReference type="AlphaFoldDB" id="A0A4Z0C7X1"/>
<dbReference type="PRINTS" id="PR00032">
    <property type="entry name" value="HTHARAC"/>
</dbReference>
<dbReference type="SUPFAM" id="SSF46689">
    <property type="entry name" value="Homeodomain-like"/>
    <property type="match status" value="2"/>
</dbReference>
<dbReference type="SMART" id="SM00342">
    <property type="entry name" value="HTH_ARAC"/>
    <property type="match status" value="1"/>
</dbReference>
<protein>
    <submittedName>
        <fullName evidence="5">Helix-turn-helix domain-containing protein</fullName>
    </submittedName>
</protein>
<name>A0A4Z0C7X1_9BURK</name>
<sequence>MPKARRSTVALLGTPAASAGTLYGFVDLLASTRRDWQILHGGAPAESPFEPLVVTRDGSPFTAMNGVVVTPDTSFERCTRPDIVCITDLMEEPGLHLAERYKPEIDWLLQAWNSGATLCSACSGAMLLASTGLLDGQEATSHWAYCDLLARDFPRTRWNPERMLVVTGQDRRLMMAGSGTAWYMLALALIARFASPQEAMQVARVNLLGSSDVSAIAYASLTRGARAADPVVERCQVWAALNYRSDSPVARLVAMSGLPERTFKRRFTEATGMSPLEYVHMLRLEESKQLLETTELPIEAIATEVGYQDASFFNRLFRRKVALSPSAYRRRFGPLSQQLRELATPSAEPAYC</sequence>
<dbReference type="InterPro" id="IPR018062">
    <property type="entry name" value="HTH_AraC-typ_CS"/>
</dbReference>
<dbReference type="PANTHER" id="PTHR43130">
    <property type="entry name" value="ARAC-FAMILY TRANSCRIPTIONAL REGULATOR"/>
    <property type="match status" value="1"/>
</dbReference>
<evidence type="ECO:0000259" key="4">
    <source>
        <dbReference type="PROSITE" id="PS01124"/>
    </source>
</evidence>
<evidence type="ECO:0000313" key="5">
    <source>
        <dbReference type="EMBL" id="TFZ06179.1"/>
    </source>
</evidence>
<evidence type="ECO:0000313" key="6">
    <source>
        <dbReference type="Proteomes" id="UP000298180"/>
    </source>
</evidence>
<dbReference type="PROSITE" id="PS00041">
    <property type="entry name" value="HTH_ARAC_FAMILY_1"/>
    <property type="match status" value="1"/>
</dbReference>
<dbReference type="InterPro" id="IPR020449">
    <property type="entry name" value="Tscrpt_reg_AraC-type_HTH"/>
</dbReference>
<dbReference type="PROSITE" id="PS01124">
    <property type="entry name" value="HTH_ARAC_FAMILY_2"/>
    <property type="match status" value="1"/>
</dbReference>
<evidence type="ECO:0000256" key="2">
    <source>
        <dbReference type="ARBA" id="ARBA00023125"/>
    </source>
</evidence>
<evidence type="ECO:0000256" key="1">
    <source>
        <dbReference type="ARBA" id="ARBA00023015"/>
    </source>
</evidence>
<dbReference type="Proteomes" id="UP000298180">
    <property type="component" value="Unassembled WGS sequence"/>
</dbReference>